<keyword evidence="2" id="KW-0812">Transmembrane</keyword>
<keyword evidence="2" id="KW-0472">Membrane</keyword>
<dbReference type="SUPFAM" id="SSF117892">
    <property type="entry name" value="Band 7/SPFH domain"/>
    <property type="match status" value="1"/>
</dbReference>
<name>A0A6B8RIS2_9BACL</name>
<dbReference type="InterPro" id="IPR036013">
    <property type="entry name" value="Band_7/SPFH_dom_sf"/>
</dbReference>
<sequence length="286" mass="31318">MEFQGTDQVKKVNAENNKNIRNYVTIGLAVVLGLIIVFNGFTTVQSGYVGVKKTLGKLDSGYLSAGLHFKIPFMQEIIIVNTQVLKSETQAAASSKDMQTTHTSIVVNYRVDETRASRLLSTVGAGYANVIIAPAIQEVLKATTSMYSAEELVTKRETVAVGIKEGLEKKLVKYDLIVTDISITNFEFEKAFNESIEAKQVAAQQAIKAENDLRRIEIEAKQKIAEAGAEAESLRLKKLEITPDLVLLKQIEVQEKAVDKWDGKLPNVTGGTIPFINVDGAQSANK</sequence>
<dbReference type="KEGG" id="ppsc:EHS13_15390"/>
<dbReference type="InterPro" id="IPR001107">
    <property type="entry name" value="Band_7"/>
</dbReference>
<organism evidence="4 5">
    <name type="scientific">Paenibacillus psychroresistens</name>
    <dbReference type="NCBI Taxonomy" id="1778678"/>
    <lineage>
        <taxon>Bacteria</taxon>
        <taxon>Bacillati</taxon>
        <taxon>Bacillota</taxon>
        <taxon>Bacilli</taxon>
        <taxon>Bacillales</taxon>
        <taxon>Paenibacillaceae</taxon>
        <taxon>Paenibacillus</taxon>
    </lineage>
</organism>
<reference evidence="5" key="1">
    <citation type="submission" date="2018-11" db="EMBL/GenBank/DDBJ databases">
        <title>Complete genome sequence of Paenibacillus sp. ML311-T8.</title>
        <authorList>
            <person name="Nam Y.-D."/>
            <person name="Kang J."/>
            <person name="Chung W.-H."/>
            <person name="Park Y.S."/>
        </authorList>
    </citation>
    <scope>NUCLEOTIDE SEQUENCE [LARGE SCALE GENOMIC DNA]</scope>
    <source>
        <strain evidence="5">ML311-T8</strain>
    </source>
</reference>
<dbReference type="Gene3D" id="3.30.479.30">
    <property type="entry name" value="Band 7 domain"/>
    <property type="match status" value="1"/>
</dbReference>
<feature type="coiled-coil region" evidence="1">
    <location>
        <begin position="199"/>
        <end position="226"/>
    </location>
</feature>
<feature type="transmembrane region" description="Helical" evidence="2">
    <location>
        <begin position="20"/>
        <end position="41"/>
    </location>
</feature>
<evidence type="ECO:0000313" key="4">
    <source>
        <dbReference type="EMBL" id="QGQ96160.1"/>
    </source>
</evidence>
<dbReference type="PANTHER" id="PTHR23222:SF0">
    <property type="entry name" value="PROHIBITIN 1"/>
    <property type="match status" value="1"/>
</dbReference>
<dbReference type="RefSeq" id="WP_155701198.1">
    <property type="nucleotide sequence ID" value="NZ_CP034235.1"/>
</dbReference>
<dbReference type="PRINTS" id="PR00679">
    <property type="entry name" value="PROHIBITIN"/>
</dbReference>
<evidence type="ECO:0000259" key="3">
    <source>
        <dbReference type="SMART" id="SM00244"/>
    </source>
</evidence>
<accession>A0A6B8RIS2</accession>
<keyword evidence="5" id="KW-1185">Reference proteome</keyword>
<dbReference type="SMART" id="SM00244">
    <property type="entry name" value="PHB"/>
    <property type="match status" value="1"/>
</dbReference>
<dbReference type="GO" id="GO:0016020">
    <property type="term" value="C:membrane"/>
    <property type="evidence" value="ECO:0007669"/>
    <property type="project" value="InterPro"/>
</dbReference>
<evidence type="ECO:0000256" key="1">
    <source>
        <dbReference type="SAM" id="Coils"/>
    </source>
</evidence>
<feature type="domain" description="Band 7" evidence="3">
    <location>
        <begin position="39"/>
        <end position="200"/>
    </location>
</feature>
<dbReference type="OrthoDB" id="9812991at2"/>
<protein>
    <submittedName>
        <fullName evidence="4">Prohibitin family protein</fullName>
    </submittedName>
</protein>
<dbReference type="AlphaFoldDB" id="A0A6B8RIS2"/>
<evidence type="ECO:0000256" key="2">
    <source>
        <dbReference type="SAM" id="Phobius"/>
    </source>
</evidence>
<proteinExistence type="predicted"/>
<evidence type="ECO:0000313" key="5">
    <source>
        <dbReference type="Proteomes" id="UP000426246"/>
    </source>
</evidence>
<gene>
    <name evidence="4" type="ORF">EHS13_15390</name>
</gene>
<keyword evidence="1" id="KW-0175">Coiled coil</keyword>
<dbReference type="Proteomes" id="UP000426246">
    <property type="component" value="Chromosome"/>
</dbReference>
<dbReference type="Pfam" id="PF01145">
    <property type="entry name" value="Band_7"/>
    <property type="match status" value="1"/>
</dbReference>
<dbReference type="InterPro" id="IPR000163">
    <property type="entry name" value="Prohibitin"/>
</dbReference>
<dbReference type="EMBL" id="CP034235">
    <property type="protein sequence ID" value="QGQ96160.1"/>
    <property type="molecule type" value="Genomic_DNA"/>
</dbReference>
<dbReference type="CDD" id="cd03401">
    <property type="entry name" value="SPFH_prohibitin"/>
    <property type="match status" value="1"/>
</dbReference>
<dbReference type="PANTHER" id="PTHR23222">
    <property type="entry name" value="PROHIBITIN"/>
    <property type="match status" value="1"/>
</dbReference>
<keyword evidence="2" id="KW-1133">Transmembrane helix</keyword>